<comment type="miscellaneous">
    <text evidence="3">A lyase-type mechanism (elimination/hydration) is suggested for the cleavage of the lactyl ether bond of MurNAc 6-phosphate, with the formation of an alpha,beta-unsaturated aldehyde intermediate with (E)-stereochemistry, followed by the syn addition of water to give product.</text>
</comment>
<dbReference type="InterPro" id="IPR040190">
    <property type="entry name" value="MURQ/GCKR"/>
</dbReference>
<dbReference type="InterPro" id="IPR005488">
    <property type="entry name" value="Etherase_MurQ"/>
</dbReference>
<dbReference type="Pfam" id="PF20741">
    <property type="entry name" value="GKRP-like_C"/>
    <property type="match status" value="1"/>
</dbReference>
<keyword evidence="1 3" id="KW-0456">Lyase</keyword>
<gene>
    <name evidence="3" type="primary">murQ</name>
    <name evidence="6" type="ORF">GCM10011509_06010</name>
</gene>
<dbReference type="CDD" id="cd24082">
    <property type="entry name" value="ASKHA_NBD_GspK-like"/>
    <property type="match status" value="1"/>
</dbReference>
<dbReference type="Proteomes" id="UP000662111">
    <property type="component" value="Unassembled WGS sequence"/>
</dbReference>
<dbReference type="InterPro" id="IPR001347">
    <property type="entry name" value="SIS_dom"/>
</dbReference>
<dbReference type="InterPro" id="IPR002731">
    <property type="entry name" value="ATPase_BadF"/>
</dbReference>
<feature type="region of interest" description="Disordered" evidence="4">
    <location>
        <begin position="1"/>
        <end position="27"/>
    </location>
</feature>
<feature type="domain" description="SIS" evidence="5">
    <location>
        <begin position="372"/>
        <end position="535"/>
    </location>
</feature>
<dbReference type="EC" id="4.2.1.126" evidence="3"/>
<dbReference type="PROSITE" id="PS01272">
    <property type="entry name" value="GCKR"/>
    <property type="match status" value="1"/>
</dbReference>
<feature type="active site" description="Proton donor" evidence="3">
    <location>
        <position position="400"/>
    </location>
</feature>
<evidence type="ECO:0000313" key="6">
    <source>
        <dbReference type="EMBL" id="GGK60456.1"/>
    </source>
</evidence>
<evidence type="ECO:0000256" key="4">
    <source>
        <dbReference type="SAM" id="MobiDB-lite"/>
    </source>
</evidence>
<accession>A0ABQ2F599</accession>
<dbReference type="InterPro" id="IPR005486">
    <property type="entry name" value="Glucokinase_regulatory_CS"/>
</dbReference>
<dbReference type="NCBIfam" id="NF009222">
    <property type="entry name" value="PRK12570.1"/>
    <property type="match status" value="1"/>
</dbReference>
<protein>
    <recommendedName>
        <fullName evidence="3">N-acetylmuramic acid 6-phosphate etherase</fullName>
        <shortName evidence="3">MurNAc-6-P etherase</shortName>
        <ecNumber evidence="3">4.2.1.126</ecNumber>
    </recommendedName>
    <alternativeName>
        <fullName evidence="3">N-acetylmuramic acid 6-phosphate hydrolase</fullName>
    </alternativeName>
    <alternativeName>
        <fullName evidence="3">N-acetylmuramic acid 6-phosphate lyase</fullName>
    </alternativeName>
</protein>
<evidence type="ECO:0000256" key="3">
    <source>
        <dbReference type="HAMAP-Rule" id="MF_00068"/>
    </source>
</evidence>
<dbReference type="Pfam" id="PF01869">
    <property type="entry name" value="BcrAD_BadFG"/>
    <property type="match status" value="1"/>
</dbReference>
<comment type="subunit">
    <text evidence="3">Homodimer.</text>
</comment>
<evidence type="ECO:0000256" key="1">
    <source>
        <dbReference type="ARBA" id="ARBA00023239"/>
    </source>
</evidence>
<proteinExistence type="inferred from homology"/>
<comment type="pathway">
    <text evidence="3">Amino-sugar metabolism; N-acetylmuramate degradation.</text>
</comment>
<keyword evidence="2 3" id="KW-0119">Carbohydrate metabolism</keyword>
<dbReference type="Pfam" id="PF22645">
    <property type="entry name" value="GKRP_SIS_N"/>
    <property type="match status" value="1"/>
</dbReference>
<organism evidence="6 7">
    <name type="scientific">Ornithinimicrobium pekingense</name>
    <dbReference type="NCBI Taxonomy" id="384677"/>
    <lineage>
        <taxon>Bacteria</taxon>
        <taxon>Bacillati</taxon>
        <taxon>Actinomycetota</taxon>
        <taxon>Actinomycetes</taxon>
        <taxon>Micrococcales</taxon>
        <taxon>Ornithinimicrobiaceae</taxon>
        <taxon>Ornithinimicrobium</taxon>
    </lineage>
</organism>
<comment type="catalytic activity">
    <reaction evidence="3">
        <text>N-acetyl-D-muramate 6-phosphate + H2O = N-acetyl-D-glucosamine 6-phosphate + (R)-lactate</text>
        <dbReference type="Rhea" id="RHEA:26410"/>
        <dbReference type="ChEBI" id="CHEBI:15377"/>
        <dbReference type="ChEBI" id="CHEBI:16004"/>
        <dbReference type="ChEBI" id="CHEBI:57513"/>
        <dbReference type="ChEBI" id="CHEBI:58722"/>
        <dbReference type="EC" id="4.2.1.126"/>
    </reaction>
</comment>
<dbReference type="PANTHER" id="PTHR10088:SF4">
    <property type="entry name" value="GLUCOKINASE REGULATORY PROTEIN"/>
    <property type="match status" value="1"/>
</dbReference>
<comment type="caution">
    <text evidence="6">The sequence shown here is derived from an EMBL/GenBank/DDBJ whole genome shotgun (WGS) entry which is preliminary data.</text>
</comment>
<keyword evidence="7" id="KW-1185">Reference proteome</keyword>
<sequence length="621" mass="63420">MIAVDLGKTGCRLRASGPDGRTREGAGPGAVGLAAADGVQQVCRAVDAAARDAGLGAADRAEVLVVGLVGYHAASARRDQLGQRLLRRWASQVVLTGDVATTHVGALGGRPGAVVAAGTGAVALAVDDAGRSAVRDGWGFLLGDDGSGYAVGRDGLRAALLHVEGRPGGSAALAGRARDRYGDLASLPSVVHSAAHPSRLVAGFVPDVVAAAREGDGVSAGILEEAGRALARTGLAARAAVDAALPLCLAGGLVGAGAPLTTSFAQAVGGEVVAPRGGALDGAVRLGEMVRAGEVPAYLQDLLSVHGDGGAGPVSLTGDLDELSTEGVRLDLMDLEERGTEAVLRELWSAEATVVPALLELVPHVAPVVDAVVERLRRGGRMFYVGAGTPARLAFVDASELPPTYGTDRSLVVALPAGGTESFLAAKEGAEDDRAAGRSVVEDAGVGADDVVVGLTASGRTPFVVAALQEAGRRGALTVSFAGNRDAEVSRWAQHALEVETGPEVISGSTRLKAGTAQKLFLNALSTTTMVGLGKTYGPYMVDMQASNDKLRERAVRMVRQVTGCPRARAEQALEEAGWHTKTALLMVLQDLGAGRAREALHRAEGSVREALRVMDGEERP</sequence>
<comment type="function">
    <text evidence="3">Specifically catalyzes the cleavage of the D-lactyl ether substituent of MurNAc 6-phosphate, producing GlcNAc 6-phosphate and D-lactate.</text>
</comment>
<dbReference type="Gene3D" id="1.10.8.1080">
    <property type="match status" value="1"/>
</dbReference>
<feature type="active site" evidence="3">
    <location>
        <position position="431"/>
    </location>
</feature>
<dbReference type="PANTHER" id="PTHR10088">
    <property type="entry name" value="GLUCOKINASE REGULATORY PROTEIN"/>
    <property type="match status" value="1"/>
</dbReference>
<dbReference type="EMBL" id="BMLB01000001">
    <property type="protein sequence ID" value="GGK60456.1"/>
    <property type="molecule type" value="Genomic_DNA"/>
</dbReference>
<name>A0ABQ2F599_9MICO</name>
<evidence type="ECO:0000313" key="7">
    <source>
        <dbReference type="Proteomes" id="UP000662111"/>
    </source>
</evidence>
<dbReference type="NCBIfam" id="NF003915">
    <property type="entry name" value="PRK05441.1"/>
    <property type="match status" value="1"/>
</dbReference>
<dbReference type="InterPro" id="IPR043129">
    <property type="entry name" value="ATPase_NBD"/>
</dbReference>
<evidence type="ECO:0000259" key="5">
    <source>
        <dbReference type="PROSITE" id="PS51464"/>
    </source>
</evidence>
<dbReference type="CDD" id="cd05007">
    <property type="entry name" value="SIS_Etherase"/>
    <property type="match status" value="1"/>
</dbReference>
<dbReference type="SUPFAM" id="SSF53697">
    <property type="entry name" value="SIS domain"/>
    <property type="match status" value="1"/>
</dbReference>
<dbReference type="HAMAP" id="MF_00068">
    <property type="entry name" value="MurQ"/>
    <property type="match status" value="1"/>
</dbReference>
<dbReference type="Gene3D" id="3.40.50.10490">
    <property type="entry name" value="Glucose-6-phosphate isomerase like protein, domain 1"/>
    <property type="match status" value="1"/>
</dbReference>
<reference evidence="7" key="1">
    <citation type="journal article" date="2019" name="Int. J. Syst. Evol. Microbiol.">
        <title>The Global Catalogue of Microorganisms (GCM) 10K type strain sequencing project: providing services to taxonomists for standard genome sequencing and annotation.</title>
        <authorList>
            <consortium name="The Broad Institute Genomics Platform"/>
            <consortium name="The Broad Institute Genome Sequencing Center for Infectious Disease"/>
            <person name="Wu L."/>
            <person name="Ma J."/>
        </authorList>
    </citation>
    <scope>NUCLEOTIDE SEQUENCE [LARGE SCALE GENOMIC DNA]</scope>
    <source>
        <strain evidence="7">CGMCC 1.5362</strain>
    </source>
</reference>
<dbReference type="InterPro" id="IPR046348">
    <property type="entry name" value="SIS_dom_sf"/>
</dbReference>
<dbReference type="PROSITE" id="PS51464">
    <property type="entry name" value="SIS"/>
    <property type="match status" value="1"/>
</dbReference>
<comment type="similarity">
    <text evidence="3">Belongs to the GCKR-like family. MurNAc-6-P etherase subfamily.</text>
</comment>
<dbReference type="Gene3D" id="3.30.420.40">
    <property type="match status" value="2"/>
</dbReference>
<dbReference type="SUPFAM" id="SSF53067">
    <property type="entry name" value="Actin-like ATPase domain"/>
    <property type="match status" value="2"/>
</dbReference>
<evidence type="ECO:0000256" key="2">
    <source>
        <dbReference type="ARBA" id="ARBA00023277"/>
    </source>
</evidence>